<keyword evidence="1" id="KW-0677">Repeat</keyword>
<proteinExistence type="inferred from homology"/>
<keyword evidence="2" id="KW-0802">TPR repeat</keyword>
<dbReference type="FunCoup" id="A0A1S3JGY2">
    <property type="interactions" value="2776"/>
</dbReference>
<evidence type="ECO:0000313" key="6">
    <source>
        <dbReference type="Proteomes" id="UP000085678"/>
    </source>
</evidence>
<reference evidence="7" key="1">
    <citation type="submission" date="2025-08" db="UniProtKB">
        <authorList>
            <consortium name="RefSeq"/>
        </authorList>
    </citation>
    <scope>IDENTIFICATION</scope>
    <source>
        <tissue evidence="7">Gonads</tissue>
    </source>
</reference>
<dbReference type="GO" id="GO:0005634">
    <property type="term" value="C:nucleus"/>
    <property type="evidence" value="ECO:0007669"/>
    <property type="project" value="TreeGrafter"/>
</dbReference>
<dbReference type="InterPro" id="IPR044059">
    <property type="entry name" value="Csn1/TTC4_wheel"/>
</dbReference>
<dbReference type="SUPFAM" id="SSF48452">
    <property type="entry name" value="TPR-like"/>
    <property type="match status" value="1"/>
</dbReference>
<dbReference type="Proteomes" id="UP000085678">
    <property type="component" value="Unplaced"/>
</dbReference>
<dbReference type="GO" id="GO:0005829">
    <property type="term" value="C:cytosol"/>
    <property type="evidence" value="ECO:0007669"/>
    <property type="project" value="TreeGrafter"/>
</dbReference>
<dbReference type="RefSeq" id="XP_013409657.1">
    <property type="nucleotide sequence ID" value="XM_013554203.1"/>
</dbReference>
<evidence type="ECO:0000313" key="7">
    <source>
        <dbReference type="RefSeq" id="XP_013409657.1"/>
    </source>
</evidence>
<evidence type="ECO:0000259" key="5">
    <source>
        <dbReference type="Pfam" id="PF18972"/>
    </source>
</evidence>
<dbReference type="GO" id="GO:0030544">
    <property type="term" value="F:Hsp70 protein binding"/>
    <property type="evidence" value="ECO:0007669"/>
    <property type="project" value="TreeGrafter"/>
</dbReference>
<protein>
    <submittedName>
        <fullName evidence="7">Tetratricopeptide repeat protein 4</fullName>
    </submittedName>
</protein>
<dbReference type="Pfam" id="PF18972">
    <property type="entry name" value="Wheel"/>
    <property type="match status" value="1"/>
</dbReference>
<evidence type="ECO:0000256" key="4">
    <source>
        <dbReference type="SAM" id="MobiDB-lite"/>
    </source>
</evidence>
<organism evidence="6 7">
    <name type="scientific">Lingula anatina</name>
    <name type="common">Brachiopod</name>
    <name type="synonym">Lingula unguis</name>
    <dbReference type="NCBI Taxonomy" id="7574"/>
    <lineage>
        <taxon>Eukaryota</taxon>
        <taxon>Metazoa</taxon>
        <taxon>Spiralia</taxon>
        <taxon>Lophotrochozoa</taxon>
        <taxon>Brachiopoda</taxon>
        <taxon>Linguliformea</taxon>
        <taxon>Lingulata</taxon>
        <taxon>Lingulida</taxon>
        <taxon>Linguloidea</taxon>
        <taxon>Lingulidae</taxon>
        <taxon>Lingula</taxon>
    </lineage>
</organism>
<dbReference type="GO" id="GO:0051879">
    <property type="term" value="F:Hsp90 protein binding"/>
    <property type="evidence" value="ECO:0007669"/>
    <property type="project" value="InterPro"/>
</dbReference>
<dbReference type="STRING" id="7574.A0A1S3JGY2"/>
<evidence type="ECO:0000256" key="2">
    <source>
        <dbReference type="ARBA" id="ARBA00022803"/>
    </source>
</evidence>
<dbReference type="GeneID" id="106173167"/>
<keyword evidence="6" id="KW-1185">Reference proteome</keyword>
<name>A0A1S3JGY2_LINAN</name>
<dbReference type="PANTHER" id="PTHR46035">
    <property type="entry name" value="TETRATRICOPEPTIDE REPEAT PROTEIN 4"/>
    <property type="match status" value="1"/>
</dbReference>
<dbReference type="Gene3D" id="1.25.40.10">
    <property type="entry name" value="Tetratricopeptide repeat domain"/>
    <property type="match status" value="1"/>
</dbReference>
<sequence length="396" mass="45735">MQSEEKTSEMNDETRNELIKKLDQDMDEYIEKMKKESADKLARGETSDAELSVEELMQHPAFLKEIDYSKPLSPELQGLISLRYEDNDDIRDKAEAYKEDGNHNFKYKKYRFAVANYTEAIKCGCPDKNFNAILYANRAAAHFHLGNYRSAFNDCVISRKFKPDHMKAIVRGAHCCLNMKRFEDAMKWCDSGLLVEQTNAKLLEMRAEAEQKKKSQDRDKRKAEMKERKEAEKEQKLISAIKSRGVTIYRSSKKGDISLSLSDLESHHPAGVKVNLDASGVLHWPVLFLYPEYGETDFLQSVSENSRLCDHIEHMFGSDTEPPSWDLEKKYTPARIQVYFEEKEKECLHKVDTSDTLAGILKDKRYVVQAGTPSFILLAAESEFETHFLTKYGYRK</sequence>
<dbReference type="CDD" id="cd21380">
    <property type="entry name" value="CTWD_Cns1"/>
    <property type="match status" value="1"/>
</dbReference>
<dbReference type="InterPro" id="IPR019734">
    <property type="entry name" value="TPR_rpt"/>
</dbReference>
<dbReference type="InterPro" id="IPR011990">
    <property type="entry name" value="TPR-like_helical_dom_sf"/>
</dbReference>
<dbReference type="InParanoid" id="A0A1S3JGY2"/>
<evidence type="ECO:0000256" key="1">
    <source>
        <dbReference type="ARBA" id="ARBA00022737"/>
    </source>
</evidence>
<dbReference type="GO" id="GO:0006457">
    <property type="term" value="P:protein folding"/>
    <property type="evidence" value="ECO:0007669"/>
    <property type="project" value="TreeGrafter"/>
</dbReference>
<comment type="similarity">
    <text evidence="3">Belongs to the TTC4 family.</text>
</comment>
<feature type="domain" description="Cns1/TTC4 wheel" evidence="5">
    <location>
        <begin position="277"/>
        <end position="383"/>
    </location>
</feature>
<accession>A0A1S3JGY2</accession>
<dbReference type="OrthoDB" id="420195at2759"/>
<dbReference type="AlphaFoldDB" id="A0A1S3JGY2"/>
<feature type="region of interest" description="Disordered" evidence="4">
    <location>
        <begin position="208"/>
        <end position="234"/>
    </location>
</feature>
<dbReference type="SMART" id="SM00028">
    <property type="entry name" value="TPR"/>
    <property type="match status" value="3"/>
</dbReference>
<dbReference type="PANTHER" id="PTHR46035:SF1">
    <property type="entry name" value="TETRATRICOPEPTIDE REPEAT PROTEIN 4"/>
    <property type="match status" value="1"/>
</dbReference>
<evidence type="ECO:0000256" key="3">
    <source>
        <dbReference type="ARBA" id="ARBA00023602"/>
    </source>
</evidence>
<gene>
    <name evidence="7" type="primary">LOC106173167</name>
</gene>
<dbReference type="KEGG" id="lak:106173167"/>